<dbReference type="GO" id="GO:0045892">
    <property type="term" value="P:negative regulation of DNA-templated transcription"/>
    <property type="evidence" value="ECO:0007669"/>
    <property type="project" value="InterPro"/>
</dbReference>
<dbReference type="Gene3D" id="1.10.10.60">
    <property type="entry name" value="Homeodomain-like"/>
    <property type="match status" value="1"/>
</dbReference>
<evidence type="ECO:0000256" key="2">
    <source>
        <dbReference type="ARBA" id="ARBA00023125"/>
    </source>
</evidence>
<dbReference type="AlphaFoldDB" id="A0A3D9HF58"/>
<dbReference type="InterPro" id="IPR001647">
    <property type="entry name" value="HTH_TetR"/>
</dbReference>
<dbReference type="SUPFAM" id="SSF46689">
    <property type="entry name" value="Homeodomain-like"/>
    <property type="match status" value="1"/>
</dbReference>
<gene>
    <name evidence="6" type="ORF">DFP90_108129</name>
</gene>
<evidence type="ECO:0000256" key="4">
    <source>
        <dbReference type="PROSITE-ProRule" id="PRU00335"/>
    </source>
</evidence>
<dbReference type="InterPro" id="IPR009057">
    <property type="entry name" value="Homeodomain-like_sf"/>
</dbReference>
<comment type="caution">
    <text evidence="6">The sequence shown here is derived from an EMBL/GenBank/DDBJ whole genome shotgun (WGS) entry which is preliminary data.</text>
</comment>
<dbReference type="EMBL" id="QRDW01000008">
    <property type="protein sequence ID" value="RED48110.1"/>
    <property type="molecule type" value="Genomic_DNA"/>
</dbReference>
<dbReference type="Gene3D" id="1.10.357.10">
    <property type="entry name" value="Tetracycline Repressor, domain 2"/>
    <property type="match status" value="1"/>
</dbReference>
<dbReference type="Proteomes" id="UP000256845">
    <property type="component" value="Unassembled WGS sequence"/>
</dbReference>
<evidence type="ECO:0000259" key="5">
    <source>
        <dbReference type="PROSITE" id="PS50977"/>
    </source>
</evidence>
<keyword evidence="2 4" id="KW-0238">DNA-binding</keyword>
<evidence type="ECO:0000313" key="7">
    <source>
        <dbReference type="Proteomes" id="UP000256845"/>
    </source>
</evidence>
<proteinExistence type="predicted"/>
<dbReference type="Pfam" id="PF02909">
    <property type="entry name" value="TetR_C_1"/>
    <property type="match status" value="1"/>
</dbReference>
<protein>
    <submittedName>
        <fullName evidence="6">TetR family transcriptional regulator</fullName>
    </submittedName>
</protein>
<feature type="domain" description="HTH tetR-type" evidence="5">
    <location>
        <begin position="9"/>
        <end position="69"/>
    </location>
</feature>
<evidence type="ECO:0000256" key="3">
    <source>
        <dbReference type="ARBA" id="ARBA00023163"/>
    </source>
</evidence>
<sequence>MTLKASETALTECDITAHALAMIDEEGLGKFSIRRLAQAMNVYPTAVLWHIGSRDDLLAKVVEKVLENLPPDTSGLTWQQSLLAIALDYRGAVKAHPNISPLLGADLTSNAGVNFGFVEAILEALAGAGYSGQAIVDAYNSFSGAFIGFVTLEFSPQPKNSGKALKSDILRRLDDLSEQEFPHLTSLRTQMTDKAFVTRWSSGNEAPMEEAYHALIEMLVRSLDKKKQDFKGI</sequence>
<dbReference type="InterPro" id="IPR004111">
    <property type="entry name" value="Repressor_TetR_C"/>
</dbReference>
<dbReference type="RefSeq" id="WP_115937732.1">
    <property type="nucleotide sequence ID" value="NZ_QRDW01000008.1"/>
</dbReference>
<organism evidence="6 7">
    <name type="scientific">Aestuariispira insulae</name>
    <dbReference type="NCBI Taxonomy" id="1461337"/>
    <lineage>
        <taxon>Bacteria</taxon>
        <taxon>Pseudomonadati</taxon>
        <taxon>Pseudomonadota</taxon>
        <taxon>Alphaproteobacteria</taxon>
        <taxon>Rhodospirillales</taxon>
        <taxon>Kiloniellaceae</taxon>
        <taxon>Aestuariispira</taxon>
    </lineage>
</organism>
<accession>A0A3D9HF58</accession>
<dbReference type="InterPro" id="IPR036271">
    <property type="entry name" value="Tet_transcr_reg_TetR-rel_C_sf"/>
</dbReference>
<feature type="DNA-binding region" description="H-T-H motif" evidence="4">
    <location>
        <begin position="32"/>
        <end position="51"/>
    </location>
</feature>
<dbReference type="SUPFAM" id="SSF48498">
    <property type="entry name" value="Tetracyclin repressor-like, C-terminal domain"/>
    <property type="match status" value="1"/>
</dbReference>
<keyword evidence="3" id="KW-0804">Transcription</keyword>
<dbReference type="GO" id="GO:0003677">
    <property type="term" value="F:DNA binding"/>
    <property type="evidence" value="ECO:0007669"/>
    <property type="project" value="UniProtKB-UniRule"/>
</dbReference>
<keyword evidence="7" id="KW-1185">Reference proteome</keyword>
<evidence type="ECO:0000313" key="6">
    <source>
        <dbReference type="EMBL" id="RED48110.1"/>
    </source>
</evidence>
<dbReference type="OrthoDB" id="7056813at2"/>
<dbReference type="PROSITE" id="PS50977">
    <property type="entry name" value="HTH_TETR_2"/>
    <property type="match status" value="1"/>
</dbReference>
<evidence type="ECO:0000256" key="1">
    <source>
        <dbReference type="ARBA" id="ARBA00023015"/>
    </source>
</evidence>
<keyword evidence="1" id="KW-0805">Transcription regulation</keyword>
<name>A0A3D9HF58_9PROT</name>
<reference evidence="6 7" key="1">
    <citation type="submission" date="2018-07" db="EMBL/GenBank/DDBJ databases">
        <title>Genomic Encyclopedia of Type Strains, Phase III (KMG-III): the genomes of soil and plant-associated and newly described type strains.</title>
        <authorList>
            <person name="Whitman W."/>
        </authorList>
    </citation>
    <scope>NUCLEOTIDE SEQUENCE [LARGE SCALE GENOMIC DNA]</scope>
    <source>
        <strain evidence="6 7">CECT 8488</strain>
    </source>
</reference>